<feature type="transmembrane region" description="Helical" evidence="1">
    <location>
        <begin position="26"/>
        <end position="45"/>
    </location>
</feature>
<feature type="transmembrane region" description="Helical" evidence="1">
    <location>
        <begin position="126"/>
        <end position="143"/>
    </location>
</feature>
<accession>A0ABY6HZT6</accession>
<gene>
    <name evidence="3" type="ORF">NEF87_004376</name>
</gene>
<dbReference type="EMBL" id="CP104013">
    <property type="protein sequence ID" value="UYP48091.1"/>
    <property type="molecule type" value="Genomic_DNA"/>
</dbReference>
<keyword evidence="4" id="KW-1185">Reference proteome</keyword>
<feature type="transmembrane region" description="Helical" evidence="1">
    <location>
        <begin position="163"/>
        <end position="180"/>
    </location>
</feature>
<organism evidence="3 4">
    <name type="scientific">Candidatus Lokiarchaeum ossiferum</name>
    <dbReference type="NCBI Taxonomy" id="2951803"/>
    <lineage>
        <taxon>Archaea</taxon>
        <taxon>Promethearchaeati</taxon>
        <taxon>Promethearchaeota</taxon>
        <taxon>Promethearchaeia</taxon>
        <taxon>Promethearchaeales</taxon>
        <taxon>Promethearchaeaceae</taxon>
        <taxon>Candidatus Lokiarchaeum</taxon>
    </lineage>
</organism>
<evidence type="ECO:0000313" key="3">
    <source>
        <dbReference type="EMBL" id="UYP48091.1"/>
    </source>
</evidence>
<keyword evidence="1" id="KW-0812">Transmembrane</keyword>
<feature type="transmembrane region" description="Helical" evidence="1">
    <location>
        <begin position="186"/>
        <end position="203"/>
    </location>
</feature>
<evidence type="ECO:0000313" key="4">
    <source>
        <dbReference type="Proteomes" id="UP001208689"/>
    </source>
</evidence>
<dbReference type="Proteomes" id="UP001208689">
    <property type="component" value="Chromosome"/>
</dbReference>
<evidence type="ECO:0000256" key="1">
    <source>
        <dbReference type="SAM" id="Phobius"/>
    </source>
</evidence>
<feature type="domain" description="CAAX prenyl protease 2/Lysostaphin resistance protein A-like" evidence="2">
    <location>
        <begin position="126"/>
        <end position="219"/>
    </location>
</feature>
<feature type="transmembrane region" description="Helical" evidence="1">
    <location>
        <begin position="92"/>
        <end position="110"/>
    </location>
</feature>
<dbReference type="Pfam" id="PF02517">
    <property type="entry name" value="Rce1-like"/>
    <property type="match status" value="1"/>
</dbReference>
<feature type="transmembrane region" description="Helical" evidence="1">
    <location>
        <begin position="210"/>
        <end position="229"/>
    </location>
</feature>
<evidence type="ECO:0000259" key="2">
    <source>
        <dbReference type="Pfam" id="PF02517"/>
    </source>
</evidence>
<reference evidence="3" key="1">
    <citation type="submission" date="2022-09" db="EMBL/GenBank/DDBJ databases">
        <title>Actin cytoskeleton and complex cell architecture in an #Asgard archaeon.</title>
        <authorList>
            <person name="Ponce Toledo R.I."/>
            <person name="Schleper C."/>
            <person name="Rodrigues Oliveira T."/>
            <person name="Wollweber F."/>
            <person name="Xu J."/>
            <person name="Rittmann S."/>
            <person name="Klingl A."/>
            <person name="Pilhofer M."/>
        </authorList>
    </citation>
    <scope>NUCLEOTIDE SEQUENCE</scope>
    <source>
        <strain evidence="3">B-35</strain>
    </source>
</reference>
<name>A0ABY6HZT6_9ARCH</name>
<proteinExistence type="predicted"/>
<feature type="transmembrane region" description="Helical" evidence="1">
    <location>
        <begin position="51"/>
        <end position="71"/>
    </location>
</feature>
<protein>
    <recommendedName>
        <fullName evidence="2">CAAX prenyl protease 2/Lysostaphin resistance protein A-like domain-containing protein</fullName>
    </recommendedName>
</protein>
<sequence>MREAIKKRVMVFFENIRNQVSKKERWALAGSSIFLSVLVLTRYNVEHTEAYIIVLPLFLIFGGLCILGLNTKNKNLSNEVQSENLYWKSGRVLWYGGFIYLGILILRLFLTVNNFSYLFTLKANEFLLFIIVCISGLVEEFFFRKGILKLALPIENHRKTINGLIFFQSLMWTAFHFQYYDRPLSLLVVFIMGLYYGFLYSYSQDFWKPALLHALTNIIGLIYNFSIYLQ</sequence>
<dbReference type="InterPro" id="IPR003675">
    <property type="entry name" value="Rce1/LyrA-like_dom"/>
</dbReference>
<keyword evidence="1" id="KW-0472">Membrane</keyword>
<keyword evidence="1" id="KW-1133">Transmembrane helix</keyword>